<dbReference type="InterPro" id="IPR013976">
    <property type="entry name" value="HDOD"/>
</dbReference>
<dbReference type="Pfam" id="PF08668">
    <property type="entry name" value="HDOD"/>
    <property type="match status" value="1"/>
</dbReference>
<dbReference type="Gene3D" id="1.10.3210.10">
    <property type="entry name" value="Hypothetical protein af1432"/>
    <property type="match status" value="1"/>
</dbReference>
<dbReference type="Proteomes" id="UP000037515">
    <property type="component" value="Unassembled WGS sequence"/>
</dbReference>
<dbReference type="RefSeq" id="WP_053395780.1">
    <property type="nucleotide sequence ID" value="NZ_LHPJ01000007.1"/>
</dbReference>
<sequence>MLVTNRKYNSEATALAREIALLTKDRHAKWLVSHKYLVDQSDVDSALSRQNEFCDSVILKEEERITRNQRLLLECESEKVKERRQAEAEKQRVLTNVAKEVASESEKFISGYLNDLSVIKLFGRFPDFSYFLSTAYSPSISFSKFSVLTTNDNQLRLNLIALVNDQKFCARIGKMSRSVNDPTIALGTLGIENCKSLFPILMIKPILRWHNPVTKTIAPKLWQHMILTANVTRMRLEEAKVKNPEQGILLGVLRTISYFAIVNHFPQLFEDALINKMRSYRENNMREEYYACAEITPDLNILPKLISRLEKSLTRKVVEEIEWGPNSLHLKSALLDDLNDVPVLQRSDFGVALAQAQTYAMFDTLDRSNVFVEKHKPFWFANVQMPPDALKKIRSSHPGRVGLTTP</sequence>
<dbReference type="STRING" id="693.AKJ17_08625"/>
<organism evidence="2 3">
    <name type="scientific">Vibrio nereis</name>
    <dbReference type="NCBI Taxonomy" id="693"/>
    <lineage>
        <taxon>Bacteria</taxon>
        <taxon>Pseudomonadati</taxon>
        <taxon>Pseudomonadota</taxon>
        <taxon>Gammaproteobacteria</taxon>
        <taxon>Vibrionales</taxon>
        <taxon>Vibrionaceae</taxon>
        <taxon>Vibrio</taxon>
    </lineage>
</organism>
<dbReference type="SUPFAM" id="SSF109604">
    <property type="entry name" value="HD-domain/PDEase-like"/>
    <property type="match status" value="1"/>
</dbReference>
<evidence type="ECO:0000313" key="3">
    <source>
        <dbReference type="Proteomes" id="UP000037515"/>
    </source>
</evidence>
<dbReference type="PATRIC" id="fig|693.5.peg.1764"/>
<name>A0A0M0HQ89_VIBNE</name>
<dbReference type="AlphaFoldDB" id="A0A0M0HQ89"/>
<dbReference type="OrthoDB" id="5808839at2"/>
<evidence type="ECO:0000259" key="1">
    <source>
        <dbReference type="Pfam" id="PF08668"/>
    </source>
</evidence>
<comment type="caution">
    <text evidence="2">The sequence shown here is derived from an EMBL/GenBank/DDBJ whole genome shotgun (WGS) entry which is preliminary data.</text>
</comment>
<proteinExistence type="predicted"/>
<accession>A0A0M0HQ89</accession>
<keyword evidence="3" id="KW-1185">Reference proteome</keyword>
<protein>
    <recommendedName>
        <fullName evidence="1">HDOD domain-containing protein</fullName>
    </recommendedName>
</protein>
<dbReference type="EMBL" id="LHPJ01000007">
    <property type="protein sequence ID" value="KOO03793.1"/>
    <property type="molecule type" value="Genomic_DNA"/>
</dbReference>
<feature type="domain" description="HDOD" evidence="1">
    <location>
        <begin position="136"/>
        <end position="275"/>
    </location>
</feature>
<reference evidence="3" key="1">
    <citation type="submission" date="2015-08" db="EMBL/GenBank/DDBJ databases">
        <title>Vibrio galatheae sp. nov., a novel member of the Vibrionaceae family isolated from the Solomon Islands.</title>
        <authorList>
            <person name="Giubergia S."/>
            <person name="Machado H."/>
            <person name="Mateiu R.V."/>
            <person name="Gram L."/>
        </authorList>
    </citation>
    <scope>NUCLEOTIDE SEQUENCE [LARGE SCALE GENOMIC DNA]</scope>
    <source>
        <strain evidence="3">DSM 19584</strain>
    </source>
</reference>
<gene>
    <name evidence="2" type="ORF">AKJ17_08625</name>
</gene>
<evidence type="ECO:0000313" key="2">
    <source>
        <dbReference type="EMBL" id="KOO03793.1"/>
    </source>
</evidence>